<comment type="caution">
    <text evidence="2">The sequence shown here is derived from an EMBL/GenBank/DDBJ whole genome shotgun (WGS) entry which is preliminary data.</text>
</comment>
<reference evidence="2" key="1">
    <citation type="journal article" date="2023" name="Mol. Phylogenet. Evol.">
        <title>Genome-scale phylogeny and comparative genomics of the fungal order Sordariales.</title>
        <authorList>
            <person name="Hensen N."/>
            <person name="Bonometti L."/>
            <person name="Westerberg I."/>
            <person name="Brannstrom I.O."/>
            <person name="Guillou S."/>
            <person name="Cros-Aarteil S."/>
            <person name="Calhoun S."/>
            <person name="Haridas S."/>
            <person name="Kuo A."/>
            <person name="Mondo S."/>
            <person name="Pangilinan J."/>
            <person name="Riley R."/>
            <person name="LaButti K."/>
            <person name="Andreopoulos B."/>
            <person name="Lipzen A."/>
            <person name="Chen C."/>
            <person name="Yan M."/>
            <person name="Daum C."/>
            <person name="Ng V."/>
            <person name="Clum A."/>
            <person name="Steindorff A."/>
            <person name="Ohm R.A."/>
            <person name="Martin F."/>
            <person name="Silar P."/>
            <person name="Natvig D.O."/>
            <person name="Lalanne C."/>
            <person name="Gautier V."/>
            <person name="Ament-Velasquez S.L."/>
            <person name="Kruys A."/>
            <person name="Hutchinson M.I."/>
            <person name="Powell A.J."/>
            <person name="Barry K."/>
            <person name="Miller A.N."/>
            <person name="Grigoriev I.V."/>
            <person name="Debuchy R."/>
            <person name="Gladieux P."/>
            <person name="Hiltunen Thoren M."/>
            <person name="Johannesson H."/>
        </authorList>
    </citation>
    <scope>NUCLEOTIDE SEQUENCE</scope>
    <source>
        <strain evidence="2">CBS 532.94</strain>
    </source>
</reference>
<reference evidence="2" key="2">
    <citation type="submission" date="2023-05" db="EMBL/GenBank/DDBJ databases">
        <authorList>
            <consortium name="Lawrence Berkeley National Laboratory"/>
            <person name="Steindorff A."/>
            <person name="Hensen N."/>
            <person name="Bonometti L."/>
            <person name="Westerberg I."/>
            <person name="Brannstrom I.O."/>
            <person name="Guillou S."/>
            <person name="Cros-Aarteil S."/>
            <person name="Calhoun S."/>
            <person name="Haridas S."/>
            <person name="Kuo A."/>
            <person name="Mondo S."/>
            <person name="Pangilinan J."/>
            <person name="Riley R."/>
            <person name="Labutti K."/>
            <person name="Andreopoulos B."/>
            <person name="Lipzen A."/>
            <person name="Chen C."/>
            <person name="Yanf M."/>
            <person name="Daum C."/>
            <person name="Ng V."/>
            <person name="Clum A."/>
            <person name="Ohm R."/>
            <person name="Martin F."/>
            <person name="Silar P."/>
            <person name="Natvig D."/>
            <person name="Lalanne C."/>
            <person name="Gautier V."/>
            <person name="Ament-Velasquez S.L."/>
            <person name="Kruys A."/>
            <person name="Hutchinson M.I."/>
            <person name="Powell A.J."/>
            <person name="Barry K."/>
            <person name="Miller A.N."/>
            <person name="Grigoriev I.V."/>
            <person name="Debuchy R."/>
            <person name="Gladieux P."/>
            <person name="Thoren M.H."/>
            <person name="Johannesson H."/>
        </authorList>
    </citation>
    <scope>NUCLEOTIDE SEQUENCE</scope>
    <source>
        <strain evidence="2">CBS 532.94</strain>
    </source>
</reference>
<keyword evidence="1" id="KW-0812">Transmembrane</keyword>
<feature type="transmembrane region" description="Helical" evidence="1">
    <location>
        <begin position="36"/>
        <end position="59"/>
    </location>
</feature>
<sequence>MNEASEDLRNGMIDMGWELRVYDPMAVPSSILRPSWYLSFAGAITATGTAPSFAGFRLIRRGSFVNMASITAAKSRHSEDNMNKEMRTAFAYQLQSKLPLDVFNKWVEAAQTLAVNLDSEGNP</sequence>
<dbReference type="Proteomes" id="UP001303760">
    <property type="component" value="Unassembled WGS sequence"/>
</dbReference>
<accession>A0AAN7C303</accession>
<evidence type="ECO:0000313" key="3">
    <source>
        <dbReference type="Proteomes" id="UP001303760"/>
    </source>
</evidence>
<keyword evidence="1" id="KW-0472">Membrane</keyword>
<organism evidence="2 3">
    <name type="scientific">Achaetomium macrosporum</name>
    <dbReference type="NCBI Taxonomy" id="79813"/>
    <lineage>
        <taxon>Eukaryota</taxon>
        <taxon>Fungi</taxon>
        <taxon>Dikarya</taxon>
        <taxon>Ascomycota</taxon>
        <taxon>Pezizomycotina</taxon>
        <taxon>Sordariomycetes</taxon>
        <taxon>Sordariomycetidae</taxon>
        <taxon>Sordariales</taxon>
        <taxon>Chaetomiaceae</taxon>
        <taxon>Achaetomium</taxon>
    </lineage>
</organism>
<keyword evidence="3" id="KW-1185">Reference proteome</keyword>
<protein>
    <submittedName>
        <fullName evidence="2">Uncharacterized protein</fullName>
    </submittedName>
</protein>
<evidence type="ECO:0000313" key="2">
    <source>
        <dbReference type="EMBL" id="KAK4234374.1"/>
    </source>
</evidence>
<dbReference type="EMBL" id="MU860378">
    <property type="protein sequence ID" value="KAK4234374.1"/>
    <property type="molecule type" value="Genomic_DNA"/>
</dbReference>
<keyword evidence="1" id="KW-1133">Transmembrane helix</keyword>
<gene>
    <name evidence="2" type="ORF">C8A03DRAFT_37859</name>
</gene>
<dbReference type="AlphaFoldDB" id="A0AAN7C303"/>
<name>A0AAN7C303_9PEZI</name>
<evidence type="ECO:0000256" key="1">
    <source>
        <dbReference type="SAM" id="Phobius"/>
    </source>
</evidence>
<proteinExistence type="predicted"/>